<comment type="caution">
    <text evidence="3">The sequence shown here is derived from an EMBL/GenBank/DDBJ whole genome shotgun (WGS) entry which is preliminary data.</text>
</comment>
<dbReference type="SMART" id="SM00232">
    <property type="entry name" value="JAB_MPN"/>
    <property type="match status" value="1"/>
</dbReference>
<dbReference type="GO" id="GO:0008237">
    <property type="term" value="F:metallopeptidase activity"/>
    <property type="evidence" value="ECO:0007669"/>
    <property type="project" value="InterPro"/>
</dbReference>
<feature type="non-terminal residue" evidence="3">
    <location>
        <position position="1"/>
    </location>
</feature>
<dbReference type="Pfam" id="PF01398">
    <property type="entry name" value="JAB"/>
    <property type="match status" value="1"/>
</dbReference>
<dbReference type="GO" id="GO:0000244">
    <property type="term" value="P:spliceosomal tri-snRNP complex assembly"/>
    <property type="evidence" value="ECO:0007669"/>
    <property type="project" value="TreeGrafter"/>
</dbReference>
<feature type="compositionally biased region" description="Acidic residues" evidence="1">
    <location>
        <begin position="757"/>
        <end position="766"/>
    </location>
</feature>
<dbReference type="InterPro" id="IPR037518">
    <property type="entry name" value="MPN"/>
</dbReference>
<dbReference type="PANTHER" id="PTHR11140:SF0">
    <property type="entry name" value="PRE-MRNA-PROCESSING-SPLICING FACTOR 8"/>
    <property type="match status" value="1"/>
</dbReference>
<dbReference type="PANTHER" id="PTHR11140">
    <property type="entry name" value="PRE-MRNA SPLICING FACTOR PRP8"/>
    <property type="match status" value="1"/>
</dbReference>
<dbReference type="GO" id="GO:0030619">
    <property type="term" value="F:U1 snRNA binding"/>
    <property type="evidence" value="ECO:0007669"/>
    <property type="project" value="TreeGrafter"/>
</dbReference>
<dbReference type="Proteomes" id="UP000054632">
    <property type="component" value="Unassembled WGS sequence"/>
</dbReference>
<dbReference type="Gene3D" id="3.40.140.10">
    <property type="entry name" value="Cytidine Deaminase, domain 2"/>
    <property type="match status" value="1"/>
</dbReference>
<feature type="region of interest" description="Disordered" evidence="1">
    <location>
        <begin position="748"/>
        <end position="789"/>
    </location>
</feature>
<dbReference type="AlphaFoldDB" id="A0A0V1EYD0"/>
<dbReference type="GO" id="GO:0017070">
    <property type="term" value="F:U6 snRNA binding"/>
    <property type="evidence" value="ECO:0007669"/>
    <property type="project" value="TreeGrafter"/>
</dbReference>
<protein>
    <submittedName>
        <fullName evidence="3">Pre-mRNA-processing-splicing factor 8</fullName>
    </submittedName>
</protein>
<evidence type="ECO:0000256" key="1">
    <source>
        <dbReference type="SAM" id="MobiDB-lite"/>
    </source>
</evidence>
<dbReference type="FunFam" id="3.40.140.10:FF:000002">
    <property type="entry name" value="Pre-mRNA-processing-splicing factor 8"/>
    <property type="match status" value="1"/>
</dbReference>
<dbReference type="InterPro" id="IPR012984">
    <property type="entry name" value="PROCT"/>
</dbReference>
<gene>
    <name evidence="3" type="primary">Prpf8</name>
    <name evidence="3" type="ORF">T4A_1893</name>
</gene>
<sequence>LLYGTSPTDNSQVKEIRCVVMPPQWGTHQTVHIPSVFPEHEFLKDLEPLGWMHTQPNELPQLSPQDITLHAKLMNENQNWDGEKTVVITCSFTPGSVSLTAYKLTPSGFEWGRQNTDKGNNPKGYLPSHYEKVQMLLSDRFLGFFMVPVQTSWNYNFMGVRHDANMKYDVTLGNPKEFYHEQHRPSHFLNFVAIEDPEGIYSADLIISFIQKQSSMSSSSCEDEALTTPDVAAESTSREQPSMQSLANSPTKQPHFNASDYPHLKQALSQEPYPASSLQPPLCWRDGWIRPPQTVMVTDLLTGGQWHGGAGVNFYPKCPPPFDFSWQQQTIPPSLHHYHRSTGAQFEPVNFPTPLPPVESYYACPQTKIRTGVANSSESPFRLADQRGGIDWTALTPAAYSSSNNNNNNGNNNNNSQRDTVIQRAGVEAECRALSVYKCLSGTTCREQTVLMPTNKRDGLLVQSRKQTDSALACCLPLEDKIRFGQRDYFGMPVSLNMIGLVNNTGQAVYNVTSAKTKNIAKRKNKNPLATKFTVKSLKQLLQSQNAAFDRWKSPDKATPSVGLLAQVPRRADGEQQATSSVDLDNKIIATTTAAAAAAAAAGVGTSITTMTTTLTTATTTTTAIITNSSSTTTTTTTTAKSLIPLQANTLPSNATTFTVASGNVNFVNKRAICTGNPCLVKNEDNLMLHANTGTSPRARFYDFKCLQIGNFVVEGRTTSTFPYRLRLYFAKRQLVYDFEWDAEDEEEGERKRVGDEEVEEREEEKEEKARVGEKSPAQQSSTINSNNKPLKVGRRMVAIVVRFDSLTAMLFRKREILLAVSEPPRLIVNKVQARRNLHVVLNKFVEYTSVDDITNGELRNALVHRIILCKAQGNLIEDHLCQFDHSMTSLMCCLDLNLGVVFRNSRLRCPLLASFYPSFHSIDCEDDDQLTCRRSEQQHQQQQQQQQINVALQCDRPSNVRNINNTDPDGHPLHLHMPMPANACQPPRDKANMVQQQLAVGNQQHHSSTAAESGNFNADWPYSSFVC</sequence>
<dbReference type="CDD" id="cd08056">
    <property type="entry name" value="MPN_PRP8"/>
    <property type="match status" value="1"/>
</dbReference>
<name>A0A0V1EYD0_TRIPS</name>
<dbReference type="EMBL" id="JYDR01000003">
    <property type="protein sequence ID" value="KRY78629.1"/>
    <property type="molecule type" value="Genomic_DNA"/>
</dbReference>
<dbReference type="InterPro" id="IPR000555">
    <property type="entry name" value="JAMM/MPN+_dom"/>
</dbReference>
<dbReference type="GO" id="GO:0030623">
    <property type="term" value="F:U5 snRNA binding"/>
    <property type="evidence" value="ECO:0007669"/>
    <property type="project" value="TreeGrafter"/>
</dbReference>
<dbReference type="GO" id="GO:0030620">
    <property type="term" value="F:U2 snRNA binding"/>
    <property type="evidence" value="ECO:0007669"/>
    <property type="project" value="TreeGrafter"/>
</dbReference>
<dbReference type="GO" id="GO:0005682">
    <property type="term" value="C:U5 snRNP"/>
    <property type="evidence" value="ECO:0007669"/>
    <property type="project" value="TreeGrafter"/>
</dbReference>
<reference evidence="3 4" key="1">
    <citation type="submission" date="2015-01" db="EMBL/GenBank/DDBJ databases">
        <title>Evolution of Trichinella species and genotypes.</title>
        <authorList>
            <person name="Korhonen P.K."/>
            <person name="Edoardo P."/>
            <person name="Giuseppe L.R."/>
            <person name="Gasser R.B."/>
        </authorList>
    </citation>
    <scope>NUCLEOTIDE SEQUENCE [LARGE SCALE GENOMIC DNA]</scope>
    <source>
        <strain evidence="3">ISS13</strain>
    </source>
</reference>
<evidence type="ECO:0000259" key="2">
    <source>
        <dbReference type="PROSITE" id="PS50249"/>
    </source>
</evidence>
<feature type="region of interest" description="Disordered" evidence="1">
    <location>
        <begin position="220"/>
        <end position="259"/>
    </location>
</feature>
<feature type="compositionally biased region" description="Polar residues" evidence="1">
    <location>
        <begin position="234"/>
        <end position="256"/>
    </location>
</feature>
<evidence type="ECO:0000313" key="4">
    <source>
        <dbReference type="Proteomes" id="UP000054632"/>
    </source>
</evidence>
<evidence type="ECO:0000313" key="3">
    <source>
        <dbReference type="EMBL" id="KRY78629.1"/>
    </source>
</evidence>
<dbReference type="GO" id="GO:0097157">
    <property type="term" value="F:pre-mRNA intronic binding"/>
    <property type="evidence" value="ECO:0007669"/>
    <property type="project" value="TreeGrafter"/>
</dbReference>
<dbReference type="GO" id="GO:0071013">
    <property type="term" value="C:catalytic step 2 spliceosome"/>
    <property type="evidence" value="ECO:0007669"/>
    <property type="project" value="TreeGrafter"/>
</dbReference>
<proteinExistence type="predicted"/>
<organism evidence="3 4">
    <name type="scientific">Trichinella pseudospiralis</name>
    <name type="common">Parasitic roundworm</name>
    <dbReference type="NCBI Taxonomy" id="6337"/>
    <lineage>
        <taxon>Eukaryota</taxon>
        <taxon>Metazoa</taxon>
        <taxon>Ecdysozoa</taxon>
        <taxon>Nematoda</taxon>
        <taxon>Enoplea</taxon>
        <taxon>Dorylaimia</taxon>
        <taxon>Trichinellida</taxon>
        <taxon>Trichinellidae</taxon>
        <taxon>Trichinella</taxon>
    </lineage>
</organism>
<feature type="domain" description="MPN" evidence="2">
    <location>
        <begin position="1"/>
        <end position="108"/>
    </location>
</feature>
<dbReference type="PROSITE" id="PS50249">
    <property type="entry name" value="MPN"/>
    <property type="match status" value="1"/>
</dbReference>
<feature type="compositionally biased region" description="Polar residues" evidence="1">
    <location>
        <begin position="777"/>
        <end position="789"/>
    </location>
</feature>
<accession>A0A0V1EYD0</accession>
<dbReference type="Pfam" id="PF08084">
    <property type="entry name" value="PROCT"/>
    <property type="match status" value="1"/>
</dbReference>
<dbReference type="InterPro" id="IPR027652">
    <property type="entry name" value="PRP8"/>
</dbReference>